<comment type="similarity">
    <text evidence="1">Belongs to the ornithine cyclodeaminase/mu-crystallin family.</text>
</comment>
<dbReference type="Gene3D" id="3.30.1780.10">
    <property type="entry name" value="ornithine cyclodeaminase, domain 1"/>
    <property type="match status" value="1"/>
</dbReference>
<reference evidence="3 4" key="1">
    <citation type="submission" date="2018-10" db="EMBL/GenBank/DDBJ databases">
        <title>Fifty Aureobasidium pullulans genomes reveal a recombining polyextremotolerant generalist.</title>
        <authorList>
            <person name="Gostincar C."/>
            <person name="Turk M."/>
            <person name="Zajc J."/>
            <person name="Gunde-Cimerman N."/>
        </authorList>
    </citation>
    <scope>NUCLEOTIDE SEQUENCE [LARGE SCALE GENOMIC DNA]</scope>
    <source>
        <strain evidence="3 4">EXF-11318</strain>
    </source>
</reference>
<dbReference type="PANTHER" id="PTHR13812:SF19">
    <property type="entry name" value="KETIMINE REDUCTASE MU-CRYSTALLIN"/>
    <property type="match status" value="1"/>
</dbReference>
<dbReference type="EMBL" id="QZAJ01000132">
    <property type="protein sequence ID" value="THW16489.1"/>
    <property type="molecule type" value="Genomic_DNA"/>
</dbReference>
<dbReference type="GO" id="GO:0005737">
    <property type="term" value="C:cytoplasm"/>
    <property type="evidence" value="ECO:0007669"/>
    <property type="project" value="TreeGrafter"/>
</dbReference>
<proteinExistence type="inferred from homology"/>
<evidence type="ECO:0000256" key="2">
    <source>
        <dbReference type="SAM" id="MobiDB-lite"/>
    </source>
</evidence>
<dbReference type="AlphaFoldDB" id="A0A4S8VVE1"/>
<dbReference type="Proteomes" id="UP000308014">
    <property type="component" value="Unassembled WGS sequence"/>
</dbReference>
<evidence type="ECO:0000256" key="1">
    <source>
        <dbReference type="ARBA" id="ARBA00008903"/>
    </source>
</evidence>
<feature type="compositionally biased region" description="Polar residues" evidence="2">
    <location>
        <begin position="100"/>
        <end position="130"/>
    </location>
</feature>
<accession>A0A4S8VVE1</accession>
<dbReference type="PANTHER" id="PTHR13812">
    <property type="entry name" value="KETIMINE REDUCTASE MU-CRYSTALLIN"/>
    <property type="match status" value="1"/>
</dbReference>
<gene>
    <name evidence="3" type="ORF">D6D24_04409</name>
</gene>
<dbReference type="SUPFAM" id="SSF51735">
    <property type="entry name" value="NAD(P)-binding Rossmann-fold domains"/>
    <property type="match status" value="1"/>
</dbReference>
<comment type="caution">
    <text evidence="3">The sequence shown here is derived from an EMBL/GenBank/DDBJ whole genome shotgun (WGS) entry which is preliminary data.</text>
</comment>
<dbReference type="InterPro" id="IPR036291">
    <property type="entry name" value="NAD(P)-bd_dom_sf"/>
</dbReference>
<name>A0A4S8VVE1_AURPU</name>
<protein>
    <submittedName>
        <fullName evidence="3">NAD(P)-binding protein</fullName>
    </submittedName>
</protein>
<dbReference type="Gene3D" id="3.40.50.720">
    <property type="entry name" value="NAD(P)-binding Rossmann-like Domain"/>
    <property type="match status" value="1"/>
</dbReference>
<dbReference type="InterPro" id="IPR023401">
    <property type="entry name" value="ODC_N"/>
</dbReference>
<evidence type="ECO:0000313" key="4">
    <source>
        <dbReference type="Proteomes" id="UP000308014"/>
    </source>
</evidence>
<evidence type="ECO:0000313" key="3">
    <source>
        <dbReference type="EMBL" id="THW16489.1"/>
    </source>
</evidence>
<organism evidence="3 4">
    <name type="scientific">Aureobasidium pullulans</name>
    <name type="common">Black yeast</name>
    <name type="synonym">Pullularia pullulans</name>
    <dbReference type="NCBI Taxonomy" id="5580"/>
    <lineage>
        <taxon>Eukaryota</taxon>
        <taxon>Fungi</taxon>
        <taxon>Dikarya</taxon>
        <taxon>Ascomycota</taxon>
        <taxon>Pezizomycotina</taxon>
        <taxon>Dothideomycetes</taxon>
        <taxon>Dothideomycetidae</taxon>
        <taxon>Dothideales</taxon>
        <taxon>Saccotheciaceae</taxon>
        <taxon>Aureobasidium</taxon>
    </lineage>
</organism>
<sequence>MPVTVLSDHDVQRVLHSLTSQDIDDIQQSLADALHQYSTAGEEDGCCSAYQPQRIHMKRTDGATSLFMPASSSSGMGVKVITLDSVNKPETTPDLKRLSIGSTKSTQSFTSGPKSRPTSMSGTTLASSISEESKPASVPRGSLTLFDNQGNPSALVNAEELTAFRTALTSCMLLKRRHKVHDLTVFGAGKQAYWHIRLALLLRGSEIHHVNVINRSFDRAREMLMKLYNPFPDDPDYENPLGHKYGNKTKTSILTTGHTEYTRLLKEYVRSANVIFCTTPSTQPLFPPNYLLNPEGRKKGRYIALIGSYKPHMIELHPDIIKSAVAPHHEHRHFHKHQKEGGAIIVDSIEACLQEAGELIQANVQPHQVVEIGELVLLKREAEKAAAEAAKKGDTDNKGDGIQVSDDSGLKEWLCKGNVIAKIVGLGLMDVVVGNEVVRIARERGIGTHIADF</sequence>
<dbReference type="InterPro" id="IPR003462">
    <property type="entry name" value="ODC_Mu_crystall"/>
</dbReference>
<dbReference type="FunFam" id="3.40.50.720:FF:000577">
    <property type="entry name" value="Proline utilization protein PrnX, putative"/>
    <property type="match status" value="1"/>
</dbReference>
<feature type="region of interest" description="Disordered" evidence="2">
    <location>
        <begin position="91"/>
        <end position="139"/>
    </location>
</feature>